<dbReference type="Gene3D" id="3.40.50.300">
    <property type="entry name" value="P-loop containing nucleotide triphosphate hydrolases"/>
    <property type="match status" value="1"/>
</dbReference>
<comment type="subcellular location">
    <subcellularLocation>
        <location evidence="1">Membrane</location>
        <topology evidence="1">Multi-pass membrane protein</topology>
    </subcellularLocation>
</comment>
<dbReference type="Proteomes" id="UP000289856">
    <property type="component" value="Chromosome"/>
</dbReference>
<proteinExistence type="predicted"/>
<dbReference type="InterPro" id="IPR002543">
    <property type="entry name" value="FtsK_dom"/>
</dbReference>
<organism evidence="7 8">
    <name type="scientific">Cohnella abietis</name>
    <dbReference type="NCBI Taxonomy" id="2507935"/>
    <lineage>
        <taxon>Bacteria</taxon>
        <taxon>Bacillati</taxon>
        <taxon>Bacillota</taxon>
        <taxon>Bacilli</taxon>
        <taxon>Bacillales</taxon>
        <taxon>Paenibacillaceae</taxon>
        <taxon>Cohnella</taxon>
    </lineage>
</organism>
<name>A0A3T1CZ77_9BACL</name>
<dbReference type="SUPFAM" id="SSF52540">
    <property type="entry name" value="P-loop containing nucleoside triphosphate hydrolases"/>
    <property type="match status" value="1"/>
</dbReference>
<keyword evidence="8" id="KW-1185">Reference proteome</keyword>
<keyword evidence="2 4" id="KW-0547">Nucleotide-binding</keyword>
<evidence type="ECO:0000313" key="7">
    <source>
        <dbReference type="EMBL" id="BBI31150.1"/>
    </source>
</evidence>
<dbReference type="GO" id="GO:0005524">
    <property type="term" value="F:ATP binding"/>
    <property type="evidence" value="ECO:0007669"/>
    <property type="project" value="UniProtKB-UniRule"/>
</dbReference>
<evidence type="ECO:0000313" key="8">
    <source>
        <dbReference type="Proteomes" id="UP000289856"/>
    </source>
</evidence>
<feature type="coiled-coil region" evidence="5">
    <location>
        <begin position="1519"/>
        <end position="1550"/>
    </location>
</feature>
<protein>
    <recommendedName>
        <fullName evidence="6">FtsK domain-containing protein</fullName>
    </recommendedName>
</protein>
<sequence length="1695" mass="194567">MHSSGRQLLGQWVVNLVLRYFSNQKKANGDKLFTKIVGIDDTAWADVLHAFQKVEVELATYFEPIIRTLSKVNGFEAYQCQQYETSTWLRNNTSSGSALLIFMNNDSPEAQSLENIFTIDEARLLSAEGLEVLYQLFAETYKCYGDELKTLQVFLGMYNRISEPQLRNILAFLAAIIDDPELSMVDKIQRNLDQLLLFRDSKLSFNNSDGLTRLKRNYQLSRLEKEGKASKKDDFIENLFEFIGKGAGDQDGHELWERVKPDVFRQQALDFIHNQSTELFQYEYDHVVTALLFKVGKPKLNERVNEFKMTIEDQDEWSQDKNKLLSEALEAIDENRNPDKIQEFIDELSFELQGAPKLRKDLERTIIRLRQLPEYTELSEALLRECILLLEEYSDDYLMTSVEFELRIMDAQVSEQMHAALQFHLLHLEQLTGRICFNASTLIMSSEKAKESDISLQLHMYVEGKEIDKKRFKLVRAFSGSLSGMISHVHDTGRVPYVQEYFGSDMKLIDVIETVKDNVSGYVAVNDEGVKVAVDIFCEFVDYYTEELLGALHQGLCSLDVYQLEARLEIVLQHAHQSALISKHILQYISCLGAIDRYDCKIYEPVGYVQDRILTLLNPLRLLSYTKRIVHIKTELQNWIDQQQASANAVDEMGAYLQQLQEETAHLSPHYFAIDGVPDQYLIEQQERMGEGTFVLNGKSSGEEQFVDTFAGEFLYTVKTYLDVYPYARDCLDIVFLYCPHAEYVTSAIDQIFKHTDVRKVKAIIHSETKGAAIHEYLNGWINQEEQYSERYFSFPRVEIQVVAEKQINAMMQSVSHSLLDADLGILVNYFGQTTHIQYKLEKVHVKDSDNWFDTIYREPLKKDDAIKRVSLISEKLPKLMQFFYRMQYVLHSSEAISSDEHYLLRTVISITHHSDAKLIDYMHDKFNWSLFIDRHLDKSLLRQVSSKAQIIKYKSRVGKNKDFRTLLSSSKYIRKLANEQDDHAYYDRLHQKYVKLLQNGNIDKQTIVKATERVKEISGGVVLRAIGPGKFAHELMAMYLSTEARLALDGELVIWSVCDELPWFQGSVRRPDLVRTSIRRNESRISIQFELVELKFISHTIFETERYDAIKQVKAGLELYRSRFMFNEHPASAELWRKELIYYLLEYGTYSVEDALLLKELQGIPINHIDVALSGSIDTFVYTSNLLELSVMEGHMDGYQTELLNNDFTNHIYNRSYILRALGAAQESAIPEYEELQNLEVFVNDKIGQEQVRELVAEEPIKENDTEKAVGLEANSLFLVAVGREDDTAQADNPAQASALTLERSSPASSVAYPEQIALSGDPLMENPLLEDVMPLVENYQRKLRFGFNQIGISIKIVESFVGVSVIRMIVEIPNDKSYSSIEKKAEDIYLWLQLSSIPLIALRNGRINIDINRDTPEIVYFENFMKQTRELYPPSRLKGKLIAPIGVGQLRELIVMDFSSPNTPHLLIGGTTGSGKSVTINSIILAMMCMYDPSEVQFMFIDPKKVEFLTYENRSHTKQVITEIEEAIRALEQLVEDMEQRYLMLARESVSSIDEYVEVTGIAMPRIVMVFDEFADFMEREKSLSGRVENAILRLGAKARAAGIHLLICTQNPKADIVPTNIRNNLPARLALKAADHHASKIIINEDGAEKLGGKGDFLVKLDSPETVRAKSPYLTPRVKRALLQYFNKNEEL</sequence>
<keyword evidence="5" id="KW-0175">Coiled coil</keyword>
<evidence type="ECO:0000256" key="1">
    <source>
        <dbReference type="ARBA" id="ARBA00004141"/>
    </source>
</evidence>
<feature type="domain" description="FtsK" evidence="6">
    <location>
        <begin position="1453"/>
        <end position="1643"/>
    </location>
</feature>
<dbReference type="RefSeq" id="WP_162309251.1">
    <property type="nucleotide sequence ID" value="NZ_AP019400.1"/>
</dbReference>
<evidence type="ECO:0000259" key="6">
    <source>
        <dbReference type="PROSITE" id="PS50901"/>
    </source>
</evidence>
<dbReference type="PANTHER" id="PTHR22683">
    <property type="entry name" value="SPORULATION PROTEIN RELATED"/>
    <property type="match status" value="1"/>
</dbReference>
<dbReference type="GO" id="GO:0016020">
    <property type="term" value="C:membrane"/>
    <property type="evidence" value="ECO:0007669"/>
    <property type="project" value="UniProtKB-SubCell"/>
</dbReference>
<gene>
    <name evidence="7" type="ORF">KCTCHS21_05490</name>
</gene>
<evidence type="ECO:0000256" key="2">
    <source>
        <dbReference type="ARBA" id="ARBA00022741"/>
    </source>
</evidence>
<dbReference type="Pfam" id="PF01580">
    <property type="entry name" value="FtsK_SpoIIIE"/>
    <property type="match status" value="1"/>
</dbReference>
<dbReference type="KEGG" id="cohn:KCTCHS21_05490"/>
<accession>A0A3T1CZ77</accession>
<dbReference type="CDD" id="cd01127">
    <property type="entry name" value="TrwB_TraG_TraD_VirD4"/>
    <property type="match status" value="1"/>
</dbReference>
<evidence type="ECO:0000256" key="4">
    <source>
        <dbReference type="PROSITE-ProRule" id="PRU00289"/>
    </source>
</evidence>
<reference evidence="7 8" key="1">
    <citation type="submission" date="2019-01" db="EMBL/GenBank/DDBJ databases">
        <title>Complete genome sequence of Cohnella hallensis HS21 isolated from Korean fir (Abies koreana) rhizospheric soil.</title>
        <authorList>
            <person name="Jiang L."/>
            <person name="Kang S.W."/>
            <person name="Kim S."/>
            <person name="Jung J."/>
            <person name="Kim C.Y."/>
            <person name="Kim D.H."/>
            <person name="Kim S.W."/>
            <person name="Lee J."/>
        </authorList>
    </citation>
    <scope>NUCLEOTIDE SEQUENCE [LARGE SCALE GENOMIC DNA]</scope>
    <source>
        <strain evidence="7 8">HS21</strain>
    </source>
</reference>
<feature type="binding site" evidence="4">
    <location>
        <begin position="1472"/>
        <end position="1479"/>
    </location>
    <ligand>
        <name>ATP</name>
        <dbReference type="ChEBI" id="CHEBI:30616"/>
    </ligand>
</feature>
<dbReference type="InterPro" id="IPR050206">
    <property type="entry name" value="FtsK/SpoIIIE/SftA"/>
</dbReference>
<evidence type="ECO:0000256" key="5">
    <source>
        <dbReference type="SAM" id="Coils"/>
    </source>
</evidence>
<dbReference type="GO" id="GO:0003677">
    <property type="term" value="F:DNA binding"/>
    <property type="evidence" value="ECO:0007669"/>
    <property type="project" value="InterPro"/>
</dbReference>
<evidence type="ECO:0000256" key="3">
    <source>
        <dbReference type="ARBA" id="ARBA00022840"/>
    </source>
</evidence>
<dbReference type="PANTHER" id="PTHR22683:SF41">
    <property type="entry name" value="DNA TRANSLOCASE FTSK"/>
    <property type="match status" value="1"/>
</dbReference>
<dbReference type="EMBL" id="AP019400">
    <property type="protein sequence ID" value="BBI31150.1"/>
    <property type="molecule type" value="Genomic_DNA"/>
</dbReference>
<dbReference type="InterPro" id="IPR027417">
    <property type="entry name" value="P-loop_NTPase"/>
</dbReference>
<keyword evidence="3 4" id="KW-0067">ATP-binding</keyword>
<dbReference type="PROSITE" id="PS50901">
    <property type="entry name" value="FTSK"/>
    <property type="match status" value="1"/>
</dbReference>